<dbReference type="InterPro" id="IPR013036">
    <property type="entry name" value="DUF1587"/>
</dbReference>
<accession>A0A5M6CZR5</accession>
<dbReference type="InterPro" id="IPR011478">
    <property type="entry name" value="DUF1585"/>
</dbReference>
<evidence type="ECO:0000313" key="8">
    <source>
        <dbReference type="EMBL" id="KAA5540727.1"/>
    </source>
</evidence>
<gene>
    <name evidence="8" type="ORF">FYK55_20275</name>
</gene>
<dbReference type="InterPro" id="IPR013043">
    <property type="entry name" value="DUF1595"/>
</dbReference>
<dbReference type="Gene3D" id="3.40.50.10840">
    <property type="entry name" value="Putative sugar-binding, N-terminal domain"/>
    <property type="match status" value="1"/>
</dbReference>
<reference evidence="8 9" key="1">
    <citation type="submission" date="2019-08" db="EMBL/GenBank/DDBJ databases">
        <authorList>
            <person name="Dhanesh K."/>
            <person name="Kumar G."/>
            <person name="Sasikala C."/>
            <person name="Venkata Ramana C."/>
        </authorList>
    </citation>
    <scope>NUCLEOTIDE SEQUENCE [LARGE SCALE GENOMIC DNA]</scope>
    <source>
        <strain evidence="8 9">JC645</strain>
    </source>
</reference>
<sequence>MIVVLADDFSGASEIAGIAHRYGLSAEVQTEFAPVGVDCVVVDGNTRSLTASDAASHSADIARHVRDSQPAFIFKKVDSVLRGPILAEAESTARVLDRQRVLIANANPSRGRTVENGCLRIDGVPIDQTHFSADPEHPRFSCDAADLLGVQGHTGVPIKVADAREQMDLDSLSAQFNNGTLLCGGADFFASLLRIQFGLQPVRSEADFTQPGKTLLVCGSMAGSLHEGNARLVSKTIDLADSRCTANTIRAALSEGDRVGIYCSHNRSTQDDVVSVMAGIARELVLKKEIDHLLVEGGRSASTLARRCGWKRLTVSHWFADGVVGLKTGGGESMELIVKPGSYAWPRIQRPCGQSQASEGSPQIPNGVAVAAAKLAMLFFWLVSGFASSDVLAADFDDLVLPIIENHCTDCHGMPDEFPEGDFSIAKYTKRESVLGARRDWKKILDVVEGHEMPPEDAEDLSDIDRRRLLEWIRGALAEPEIDGQVNPGKPVPRRLTRLEYNNTVRDLLGLETDVFMFSERLPFNKDYFDPAGGKMPDQLHIDAREYGAKYPVLLPDAGLPGDTRAEHGFTNRGDAQNLTAVSLDVYVALAEQISFHPELLSRAERLQEIFPGATFRSLPEPSQPSPKVNQVATSPGKLAPNDNVSRTGDGSDFTLDVFRKRLAVAFDEDRGGVYDVSENANTTIAGKGGVLHLAYGKNANRSFGVNPSEDIWNAAFATAEASSGDVLFTNKVKNQKEFFFGFQRSGGQEFSGIAEIGVVVLSRRGQSGTVRVSVEFDADESKTVEVRLNEGAGTDNVFVSFAAPSGRSIRRLRVDGSDFSGDYVLLDDLAFITRDSPSKQADIVGRETPRGEFFQLANPDPTNRKRETYAKKIDLTVVDGTPRERLRHFMQRAFRRPVEDSETDLYLRLYEQARSSGVDDELAMRSAIHGVLSSPSFLYLLEHGDSDSDSSICGLTDHELASRLSYFLWSSMPDDELLSLADRGQLGDPTEIEKQVDRMIRNPRVSELSENFFVEWLHLRELWSAQPDERKFRSFYEGPKGKRTLARDMFCEPLLFFETILTEDRSILDLIDSNYTYINDRLAKHYGIETNAGSDRDWQRIELRGQNHAEAIRGGVLTTGAVMTLTSFPHRTSPIRRGAWVLETVFNRPPPPPKIAVADIDDQENVEHLTLREKVELHRANPACAVCHDRIDPPGFALENFDAIGRWREKDGDAPIDSSGSLRGLGAFASSTEFKRQLSAEKDRFVRGFVEQILSYALARELEYYDQAAIDKIVRAAADDDYRLSRIIVEVATSHPFRNMIREEQKVE</sequence>
<dbReference type="Gene3D" id="3.40.980.20">
    <property type="entry name" value="Four-carbon acid sugar kinase, nucleotide binding domain"/>
    <property type="match status" value="1"/>
</dbReference>
<feature type="region of interest" description="Disordered" evidence="1">
    <location>
        <begin position="615"/>
        <end position="647"/>
    </location>
</feature>
<dbReference type="EMBL" id="VWOX01000012">
    <property type="protein sequence ID" value="KAA5540727.1"/>
    <property type="molecule type" value="Genomic_DNA"/>
</dbReference>
<dbReference type="Proteomes" id="UP000324479">
    <property type="component" value="Unassembled WGS sequence"/>
</dbReference>
<dbReference type="InterPro" id="IPR013042">
    <property type="entry name" value="DUF1592"/>
</dbReference>
<protein>
    <submittedName>
        <fullName evidence="8">DUF1592 domain-containing protein</fullName>
    </submittedName>
</protein>
<evidence type="ECO:0000259" key="4">
    <source>
        <dbReference type="Pfam" id="PF07626"/>
    </source>
</evidence>
<feature type="domain" description="DUF1588" evidence="5">
    <location>
        <begin position="1114"/>
        <end position="1212"/>
    </location>
</feature>
<dbReference type="Pfam" id="PF07637">
    <property type="entry name" value="PSD5"/>
    <property type="match status" value="1"/>
</dbReference>
<dbReference type="Pfam" id="PF07631">
    <property type="entry name" value="PSD4"/>
    <property type="match status" value="1"/>
</dbReference>
<feature type="domain" description="Four-carbon acid sugar kinase N-terminal" evidence="2">
    <location>
        <begin position="2"/>
        <end position="159"/>
    </location>
</feature>
<dbReference type="Pfam" id="PF07627">
    <property type="entry name" value="PSCyt3"/>
    <property type="match status" value="1"/>
</dbReference>
<organism evidence="8 9">
    <name type="scientific">Roseiconus nitratireducens</name>
    <dbReference type="NCBI Taxonomy" id="2605748"/>
    <lineage>
        <taxon>Bacteria</taxon>
        <taxon>Pseudomonadati</taxon>
        <taxon>Planctomycetota</taxon>
        <taxon>Planctomycetia</taxon>
        <taxon>Pirellulales</taxon>
        <taxon>Pirellulaceae</taxon>
        <taxon>Roseiconus</taxon>
    </lineage>
</organism>
<evidence type="ECO:0000259" key="5">
    <source>
        <dbReference type="Pfam" id="PF07627"/>
    </source>
</evidence>
<evidence type="ECO:0000259" key="6">
    <source>
        <dbReference type="Pfam" id="PF07631"/>
    </source>
</evidence>
<feature type="domain" description="DUF1592" evidence="6">
    <location>
        <begin position="956"/>
        <end position="1089"/>
    </location>
</feature>
<dbReference type="InterPro" id="IPR010737">
    <property type="entry name" value="4-carb_acid_sugar_kinase_N"/>
</dbReference>
<dbReference type="InterPro" id="IPR013039">
    <property type="entry name" value="DUF1588"/>
</dbReference>
<evidence type="ECO:0000313" key="9">
    <source>
        <dbReference type="Proteomes" id="UP000324479"/>
    </source>
</evidence>
<feature type="domain" description="DUF1595" evidence="7">
    <location>
        <begin position="884"/>
        <end position="943"/>
    </location>
</feature>
<feature type="domain" description="DUF1585" evidence="3">
    <location>
        <begin position="1228"/>
        <end position="1298"/>
    </location>
</feature>
<dbReference type="Pfam" id="PF07626">
    <property type="entry name" value="PSD3"/>
    <property type="match status" value="1"/>
</dbReference>
<keyword evidence="9" id="KW-1185">Reference proteome</keyword>
<evidence type="ECO:0000259" key="3">
    <source>
        <dbReference type="Pfam" id="PF07624"/>
    </source>
</evidence>
<evidence type="ECO:0000259" key="2">
    <source>
        <dbReference type="Pfam" id="PF07005"/>
    </source>
</evidence>
<dbReference type="InterPro" id="IPR042213">
    <property type="entry name" value="NBD_C_sf"/>
</dbReference>
<comment type="caution">
    <text evidence="8">The sequence shown here is derived from an EMBL/GenBank/DDBJ whole genome shotgun (WGS) entry which is preliminary data.</text>
</comment>
<dbReference type="Pfam" id="PF07005">
    <property type="entry name" value="SBD_N"/>
    <property type="match status" value="1"/>
</dbReference>
<name>A0A5M6CZR5_9BACT</name>
<dbReference type="Pfam" id="PF07624">
    <property type="entry name" value="PSD2"/>
    <property type="match status" value="1"/>
</dbReference>
<dbReference type="SUPFAM" id="SSF142764">
    <property type="entry name" value="YgbK-like"/>
    <property type="match status" value="1"/>
</dbReference>
<evidence type="ECO:0000256" key="1">
    <source>
        <dbReference type="SAM" id="MobiDB-lite"/>
    </source>
</evidence>
<proteinExistence type="predicted"/>
<feature type="domain" description="DUF1587" evidence="4">
    <location>
        <begin position="494"/>
        <end position="515"/>
    </location>
</feature>
<dbReference type="InterPro" id="IPR037051">
    <property type="entry name" value="4-carb_acid_sugar_kinase_N_sf"/>
</dbReference>
<evidence type="ECO:0000259" key="7">
    <source>
        <dbReference type="Pfam" id="PF07637"/>
    </source>
</evidence>